<evidence type="ECO:0000313" key="2">
    <source>
        <dbReference type="EMBL" id="RKO88356.1"/>
    </source>
</evidence>
<feature type="region of interest" description="Disordered" evidence="1">
    <location>
        <begin position="58"/>
        <end position="79"/>
    </location>
</feature>
<feature type="compositionally biased region" description="Pro residues" evidence="1">
    <location>
        <begin position="66"/>
        <end position="79"/>
    </location>
</feature>
<sequence>MFTHQLDADASVLRRVPLCPVSSVLVSSDSGWKRPCFKRWQVRSLLLSCPASRHRASSLTHSTFPPSQPALPTSTPPAPSSTCTCSPRCSKWKSTILSDLNKTFTFPPLPRTRIFDTHPLPLPTGRRAQALLRYISDPFPRHPHLPLRFLYVSAAPRAWPPDPLDGRLLLPWLDESLEEEYDVEMLAEVEILDRDRAPLARLRMQMYSGNPDANEGMMVTYRRSGTGVFVAGTETMGDSETLFVCVDRELRGAFRLEPGLPSAVDVVTEMERVDMQSIGEAQDDWGSDARRETALADGVPCPYFDWAVMGAPWHTDEAEDEGVEAGGGEAAAEKKRNVRRLCRMAYSLSGIGLEHKSDIELILAIAERMAWHLSRCPYLPRDCIAFWADAIWSCRSGTYLAKLPRELFDQIVGHVDCSPFIVPWLFWE</sequence>
<dbReference type="AlphaFoldDB" id="A0A4P9WDA4"/>
<keyword evidence="3" id="KW-1185">Reference proteome</keyword>
<proteinExistence type="predicted"/>
<reference evidence="3" key="1">
    <citation type="journal article" date="2018" name="Nat. Microbiol.">
        <title>Leveraging single-cell genomics to expand the fungal tree of life.</title>
        <authorList>
            <person name="Ahrendt S.R."/>
            <person name="Quandt C.A."/>
            <person name="Ciobanu D."/>
            <person name="Clum A."/>
            <person name="Salamov A."/>
            <person name="Andreopoulos B."/>
            <person name="Cheng J.F."/>
            <person name="Woyke T."/>
            <person name="Pelin A."/>
            <person name="Henrissat B."/>
            <person name="Reynolds N.K."/>
            <person name="Benny G.L."/>
            <person name="Smith M.E."/>
            <person name="James T.Y."/>
            <person name="Grigoriev I.V."/>
        </authorList>
    </citation>
    <scope>NUCLEOTIDE SEQUENCE [LARGE SCALE GENOMIC DNA]</scope>
</reference>
<evidence type="ECO:0000256" key="1">
    <source>
        <dbReference type="SAM" id="MobiDB-lite"/>
    </source>
</evidence>
<dbReference type="Proteomes" id="UP000269721">
    <property type="component" value="Unassembled WGS sequence"/>
</dbReference>
<evidence type="ECO:0000313" key="3">
    <source>
        <dbReference type="Proteomes" id="UP000269721"/>
    </source>
</evidence>
<organism evidence="2 3">
    <name type="scientific">Blyttiomyces helicus</name>
    <dbReference type="NCBI Taxonomy" id="388810"/>
    <lineage>
        <taxon>Eukaryota</taxon>
        <taxon>Fungi</taxon>
        <taxon>Fungi incertae sedis</taxon>
        <taxon>Chytridiomycota</taxon>
        <taxon>Chytridiomycota incertae sedis</taxon>
        <taxon>Chytridiomycetes</taxon>
        <taxon>Chytridiomycetes incertae sedis</taxon>
        <taxon>Blyttiomyces</taxon>
    </lineage>
</organism>
<name>A0A4P9WDA4_9FUNG</name>
<accession>A0A4P9WDA4</accession>
<protein>
    <submittedName>
        <fullName evidence="2">Uncharacterized protein</fullName>
    </submittedName>
</protein>
<dbReference type="EMBL" id="KZ996771">
    <property type="protein sequence ID" value="RKO88356.1"/>
    <property type="molecule type" value="Genomic_DNA"/>
</dbReference>
<gene>
    <name evidence="2" type="ORF">BDK51DRAFT_46321</name>
</gene>